<dbReference type="InterPro" id="IPR036852">
    <property type="entry name" value="Peptidase_S8/S53_dom_sf"/>
</dbReference>
<proteinExistence type="inferred from homology"/>
<dbReference type="SUPFAM" id="SSF52743">
    <property type="entry name" value="Subtilisin-like"/>
    <property type="match status" value="1"/>
</dbReference>
<keyword evidence="3" id="KW-0378">Hydrolase</keyword>
<protein>
    <submittedName>
        <fullName evidence="6">S8 family peptidase</fullName>
    </submittedName>
</protein>
<dbReference type="GO" id="GO:0004252">
    <property type="term" value="F:serine-type endopeptidase activity"/>
    <property type="evidence" value="ECO:0007669"/>
    <property type="project" value="InterPro"/>
</dbReference>
<gene>
    <name evidence="6" type="ORF">F9962_13575</name>
</gene>
<keyword evidence="2" id="KW-0645">Protease</keyword>
<evidence type="ECO:0000256" key="2">
    <source>
        <dbReference type="ARBA" id="ARBA00022670"/>
    </source>
</evidence>
<evidence type="ECO:0000313" key="7">
    <source>
        <dbReference type="Proteomes" id="UP000440773"/>
    </source>
</evidence>
<dbReference type="PANTHER" id="PTHR43806">
    <property type="entry name" value="PEPTIDASE S8"/>
    <property type="match status" value="1"/>
</dbReference>
<sequence>MSNNYMANFPVQVILDSDRYIQEVLPHPGGSRKDFYSGKNELFSSHKEKITTQLDSVSVAFSENQYSSIGYTKVRLITNAWAKSHRPLGKIFTTNNGCTMVGGLRQGEMLVRLSAESASLIKNEIIEHAEDEPRRSPNKEGILMDRPSEWRCEVGTIDSIIPYGAEDKLKINLEDIHSWIEKYGTCQFLIELFDKPIPQQNWDTLMEEEYKLHSSFINGLKTHTGLCIYRSKILSSDTKFILLLTDKEDVTVSLFDSIQHNSTAEVTHDIGKYVSLLEFISGHPIVKSIDIVPIVESNPIPSFNIDGTEELIIPQPSSESDYPTIAVVDTGISAIYAPWIIDDWDNISVNMRDTTHGTFITGLLVNGQLLNSSSVCQDPDGCKIIDLCMLPKKDKFSSVYPNSLDDFLGELNVAIPTILSRTDVRIFNLSMNIRCTRLSSDYGEFAKALDELAVKYNIVFVISAGNLMTSRPEWSDNPIDNITEWNKRDDDIVYMPAESCRNISVGALNPTNNGLTSYSCRGKGSTLTVKPDFVHIGGLGYIDPEIGTGLYSVDNNSNITYNCGTSFSAPLVAKTMALVEKQIEGTVSRETLIALMVQNSHIPSAFNRPEYQTMLKDLIGYGMPTSAHKILNGDQHSINLVFASRIKPKKEMVFEFMWPQCLIRNNKCYGDVKITLVSTPAIDYNYGDEMIRGNLNVTLSQTKGDGTSQYYLKPLYKEEAVREHGEYEWQLINENMKWQPIKVYHKEFKRGTTHYSPWKLRVSREDRDFNVVDNEGIPFTIIMTISDTSLETNVYDEIRQTLVAQGVQIADIQTAARITQRI</sequence>
<evidence type="ECO:0000259" key="5">
    <source>
        <dbReference type="Pfam" id="PF00082"/>
    </source>
</evidence>
<dbReference type="InterPro" id="IPR034074">
    <property type="entry name" value="Y4bN_pept_dom"/>
</dbReference>
<name>A0A7J5L0T3_BACSE</name>
<dbReference type="EMBL" id="WCLP01000037">
    <property type="protein sequence ID" value="KAB5280175.1"/>
    <property type="molecule type" value="Genomic_DNA"/>
</dbReference>
<accession>A0A7J5L0T3</accession>
<dbReference type="GO" id="GO:0006508">
    <property type="term" value="P:proteolysis"/>
    <property type="evidence" value="ECO:0007669"/>
    <property type="project" value="UniProtKB-KW"/>
</dbReference>
<dbReference type="Pfam" id="PF00082">
    <property type="entry name" value="Peptidase_S8"/>
    <property type="match status" value="1"/>
</dbReference>
<dbReference type="Proteomes" id="UP000440773">
    <property type="component" value="Unassembled WGS sequence"/>
</dbReference>
<dbReference type="PANTHER" id="PTHR43806:SF11">
    <property type="entry name" value="CEREVISIN-RELATED"/>
    <property type="match status" value="1"/>
</dbReference>
<evidence type="ECO:0000256" key="4">
    <source>
        <dbReference type="ARBA" id="ARBA00022825"/>
    </source>
</evidence>
<dbReference type="InterPro" id="IPR050131">
    <property type="entry name" value="Peptidase_S8_subtilisin-like"/>
</dbReference>
<dbReference type="InterPro" id="IPR000209">
    <property type="entry name" value="Peptidase_S8/S53_dom"/>
</dbReference>
<dbReference type="Gene3D" id="3.40.50.200">
    <property type="entry name" value="Peptidase S8/S53 domain"/>
    <property type="match status" value="1"/>
</dbReference>
<dbReference type="CDD" id="cd04847">
    <property type="entry name" value="Peptidases_S8_Subtilisin_like_2"/>
    <property type="match status" value="1"/>
</dbReference>
<evidence type="ECO:0000256" key="3">
    <source>
        <dbReference type="ARBA" id="ARBA00022801"/>
    </source>
</evidence>
<reference evidence="6 7" key="1">
    <citation type="journal article" date="2019" name="Nat. Med.">
        <title>A library of human gut bacterial isolates paired with longitudinal multiomics data enables mechanistic microbiome research.</title>
        <authorList>
            <person name="Poyet M."/>
            <person name="Groussin M."/>
            <person name="Gibbons S.M."/>
            <person name="Avila-Pacheco J."/>
            <person name="Jiang X."/>
            <person name="Kearney S.M."/>
            <person name="Perrotta A.R."/>
            <person name="Berdy B."/>
            <person name="Zhao S."/>
            <person name="Lieberman T.D."/>
            <person name="Swanson P.K."/>
            <person name="Smith M."/>
            <person name="Roesemann S."/>
            <person name="Alexander J.E."/>
            <person name="Rich S.A."/>
            <person name="Livny J."/>
            <person name="Vlamakis H."/>
            <person name="Clish C."/>
            <person name="Bullock K."/>
            <person name="Deik A."/>
            <person name="Scott J."/>
            <person name="Pierce K.A."/>
            <person name="Xavier R.J."/>
            <person name="Alm E.J."/>
        </authorList>
    </citation>
    <scope>NUCLEOTIDE SEQUENCE [LARGE SCALE GENOMIC DNA]</scope>
    <source>
        <strain evidence="6 7">BIOML-A17</strain>
    </source>
</reference>
<organism evidence="6 7">
    <name type="scientific">Bacteroides stercoris</name>
    <dbReference type="NCBI Taxonomy" id="46506"/>
    <lineage>
        <taxon>Bacteria</taxon>
        <taxon>Pseudomonadati</taxon>
        <taxon>Bacteroidota</taxon>
        <taxon>Bacteroidia</taxon>
        <taxon>Bacteroidales</taxon>
        <taxon>Bacteroidaceae</taxon>
        <taxon>Bacteroides</taxon>
    </lineage>
</organism>
<feature type="domain" description="Peptidase S8/S53" evidence="5">
    <location>
        <begin position="324"/>
        <end position="622"/>
    </location>
</feature>
<evidence type="ECO:0000256" key="1">
    <source>
        <dbReference type="ARBA" id="ARBA00011073"/>
    </source>
</evidence>
<comment type="similarity">
    <text evidence="1">Belongs to the peptidase S8 family.</text>
</comment>
<comment type="caution">
    <text evidence="6">The sequence shown here is derived from an EMBL/GenBank/DDBJ whole genome shotgun (WGS) entry which is preliminary data.</text>
</comment>
<evidence type="ECO:0000313" key="6">
    <source>
        <dbReference type="EMBL" id="KAB5280175.1"/>
    </source>
</evidence>
<dbReference type="AlphaFoldDB" id="A0A7J5L0T3"/>
<keyword evidence="4" id="KW-0720">Serine protease</keyword>